<reference evidence="2" key="1">
    <citation type="journal article" date="2020" name="Stud. Mycol.">
        <title>101 Dothideomycetes genomes: a test case for predicting lifestyles and emergence of pathogens.</title>
        <authorList>
            <person name="Haridas S."/>
            <person name="Albert R."/>
            <person name="Binder M."/>
            <person name="Bloem J."/>
            <person name="Labutti K."/>
            <person name="Salamov A."/>
            <person name="Andreopoulos B."/>
            <person name="Baker S."/>
            <person name="Barry K."/>
            <person name="Bills G."/>
            <person name="Bluhm B."/>
            <person name="Cannon C."/>
            <person name="Castanera R."/>
            <person name="Culley D."/>
            <person name="Daum C."/>
            <person name="Ezra D."/>
            <person name="Gonzalez J."/>
            <person name="Henrissat B."/>
            <person name="Kuo A."/>
            <person name="Liang C."/>
            <person name="Lipzen A."/>
            <person name="Lutzoni F."/>
            <person name="Magnuson J."/>
            <person name="Mondo S."/>
            <person name="Nolan M."/>
            <person name="Ohm R."/>
            <person name="Pangilinan J."/>
            <person name="Park H.-J."/>
            <person name="Ramirez L."/>
            <person name="Alfaro M."/>
            <person name="Sun H."/>
            <person name="Tritt A."/>
            <person name="Yoshinaga Y."/>
            <person name="Zwiers L.-H."/>
            <person name="Turgeon B."/>
            <person name="Goodwin S."/>
            <person name="Spatafora J."/>
            <person name="Crous P."/>
            <person name="Grigoriev I."/>
        </authorList>
    </citation>
    <scope>NUCLEOTIDE SEQUENCE</scope>
    <source>
        <strain evidence="2">ATCC 36951</strain>
    </source>
</reference>
<sequence length="458" mass="50671">MPQNSVGRGSEGLRTKQYLHSSPDKLNLLRLDLLSLVNTKNVEGARISDPLGQSRNTNDRARESTSNRLGRDEIVAEDFSHSKLLQKDRIAESTGQPSCTHVGAWMYIIVGRLRDLMEFDRLGADRGGFLGRWACPGQGFGGTDGEDRGRGRGVVLARRVEETARWSLPSMYEDGLDEIDTQRSAVEAVEAGEAIPIPWHAVGWIAVAIRRWSSVGRANIAGSSSLVEVCHPQTRFSRQRMLACTATTALVLVVSHDLSPDGRGRGWSRVTEAGCQNAAFGFLRLESSPCSIARFQKEPPHQPVSSEYQSLPAANRRHSACERWHVASQEAILQPHPSHNRLEPAVLQPAKSFVCARMVEKWIDLLEATVRSRPDTRRGGIMSGHSASRHSRVCAERCTIDPFRSGKPVYSAVWAESCSFVGCKMTVWARPAWCSRAKLPACRKSSVVRAEREGARER</sequence>
<dbReference type="EMBL" id="ML993593">
    <property type="protein sequence ID" value="KAF2167497.1"/>
    <property type="molecule type" value="Genomic_DNA"/>
</dbReference>
<proteinExistence type="predicted"/>
<keyword evidence="3" id="KW-1185">Reference proteome</keyword>
<evidence type="ECO:0000256" key="1">
    <source>
        <dbReference type="SAM" id="MobiDB-lite"/>
    </source>
</evidence>
<name>A0A6A6CJU1_ZASCE</name>
<dbReference type="AlphaFoldDB" id="A0A6A6CJU1"/>
<evidence type="ECO:0000313" key="3">
    <source>
        <dbReference type="Proteomes" id="UP000799537"/>
    </source>
</evidence>
<protein>
    <submittedName>
        <fullName evidence="2">Uncharacterized protein</fullName>
    </submittedName>
</protein>
<feature type="region of interest" description="Disordered" evidence="1">
    <location>
        <begin position="47"/>
        <end position="69"/>
    </location>
</feature>
<evidence type="ECO:0000313" key="2">
    <source>
        <dbReference type="EMBL" id="KAF2167497.1"/>
    </source>
</evidence>
<dbReference type="RefSeq" id="XP_033668386.1">
    <property type="nucleotide sequence ID" value="XM_033812589.1"/>
</dbReference>
<dbReference type="Proteomes" id="UP000799537">
    <property type="component" value="Unassembled WGS sequence"/>
</dbReference>
<gene>
    <name evidence="2" type="ORF">M409DRAFT_54096</name>
</gene>
<organism evidence="2 3">
    <name type="scientific">Zasmidium cellare ATCC 36951</name>
    <dbReference type="NCBI Taxonomy" id="1080233"/>
    <lineage>
        <taxon>Eukaryota</taxon>
        <taxon>Fungi</taxon>
        <taxon>Dikarya</taxon>
        <taxon>Ascomycota</taxon>
        <taxon>Pezizomycotina</taxon>
        <taxon>Dothideomycetes</taxon>
        <taxon>Dothideomycetidae</taxon>
        <taxon>Mycosphaerellales</taxon>
        <taxon>Mycosphaerellaceae</taxon>
        <taxon>Zasmidium</taxon>
    </lineage>
</organism>
<dbReference type="GeneID" id="54565861"/>
<feature type="compositionally biased region" description="Basic and acidic residues" evidence="1">
    <location>
        <begin position="57"/>
        <end position="69"/>
    </location>
</feature>
<accession>A0A6A6CJU1</accession>